<keyword evidence="1" id="KW-1133">Transmembrane helix</keyword>
<accession>A0A3D9CEJ0</accession>
<feature type="transmembrane region" description="Helical" evidence="1">
    <location>
        <begin position="32"/>
        <end position="63"/>
    </location>
</feature>
<organism evidence="2 3">
    <name type="scientific">Chryseobacterium pennae</name>
    <dbReference type="NCBI Taxonomy" id="2258962"/>
    <lineage>
        <taxon>Bacteria</taxon>
        <taxon>Pseudomonadati</taxon>
        <taxon>Bacteroidota</taxon>
        <taxon>Flavobacteriia</taxon>
        <taxon>Flavobacteriales</taxon>
        <taxon>Weeksellaceae</taxon>
        <taxon>Chryseobacterium group</taxon>
        <taxon>Chryseobacterium</taxon>
    </lineage>
</organism>
<keyword evidence="1" id="KW-0472">Membrane</keyword>
<reference evidence="3" key="1">
    <citation type="submission" date="2018-06" db="EMBL/GenBank/DDBJ databases">
        <authorList>
            <person name="Lum Nde A."/>
            <person name="Hugo C."/>
        </authorList>
    </citation>
    <scope>NUCLEOTIDE SEQUENCE [LARGE SCALE GENOMIC DNA]</scope>
    <source>
        <strain evidence="3">1_F178</strain>
    </source>
</reference>
<sequence length="66" mass="7636">MGYNTSLKPIVSVFILFFLQKNTKFKFFSDRIFFINGGTFIISIIVSVLGYTICFLILITLLARYQ</sequence>
<evidence type="ECO:0000256" key="1">
    <source>
        <dbReference type="SAM" id="Phobius"/>
    </source>
</evidence>
<dbReference type="Proteomes" id="UP000256686">
    <property type="component" value="Unassembled WGS sequence"/>
</dbReference>
<comment type="caution">
    <text evidence="2">The sequence shown here is derived from an EMBL/GenBank/DDBJ whole genome shotgun (WGS) entry which is preliminary data.</text>
</comment>
<protein>
    <submittedName>
        <fullName evidence="2">Uncharacterized protein</fullName>
    </submittedName>
</protein>
<gene>
    <name evidence="2" type="ORF">DRF65_00825</name>
</gene>
<proteinExistence type="predicted"/>
<keyword evidence="3" id="KW-1185">Reference proteome</keyword>
<dbReference type="EMBL" id="QNVT01000001">
    <property type="protein sequence ID" value="REC64154.1"/>
    <property type="molecule type" value="Genomic_DNA"/>
</dbReference>
<keyword evidence="1" id="KW-0812">Transmembrane</keyword>
<evidence type="ECO:0000313" key="3">
    <source>
        <dbReference type="Proteomes" id="UP000256686"/>
    </source>
</evidence>
<dbReference type="AlphaFoldDB" id="A0A3D9CEJ0"/>
<evidence type="ECO:0000313" key="2">
    <source>
        <dbReference type="EMBL" id="REC64154.1"/>
    </source>
</evidence>
<name>A0A3D9CEJ0_9FLAO</name>